<organism evidence="1 2">
    <name type="scientific">Kribbella sindirgiensis</name>
    <dbReference type="NCBI Taxonomy" id="1124744"/>
    <lineage>
        <taxon>Bacteria</taxon>
        <taxon>Bacillati</taxon>
        <taxon>Actinomycetota</taxon>
        <taxon>Actinomycetes</taxon>
        <taxon>Propionibacteriales</taxon>
        <taxon>Kribbellaceae</taxon>
        <taxon>Kribbella</taxon>
    </lineage>
</organism>
<dbReference type="Proteomes" id="UP000292695">
    <property type="component" value="Unassembled WGS sequence"/>
</dbReference>
<dbReference type="OrthoDB" id="5119620at2"/>
<comment type="caution">
    <text evidence="1">The sequence shown here is derived from an EMBL/GenBank/DDBJ whole genome shotgun (WGS) entry which is preliminary data.</text>
</comment>
<accession>A0A4R0IRN8</accession>
<gene>
    <name evidence="1" type="ORF">E0H50_14495</name>
</gene>
<sequence length="172" mass="19213">MWVESEDTCWLVAYDEYHATGDRKDVYNYFEKLQQRGELAPTEDDWLAVTESTPQDLLEKLRDLAPGLIAEARQSPGTEAMVTFQAQDSDDGGRGQAVMAIDVVVLEREGAEEGWIGVTLPRDTDWPQEGVLAIVAALVPPEIDSDALLPSSKLAGRDRHKGEIVFTWSRYF</sequence>
<protein>
    <submittedName>
        <fullName evidence="1">Uncharacterized protein</fullName>
    </submittedName>
</protein>
<dbReference type="RefSeq" id="WP_131288236.1">
    <property type="nucleotide sequence ID" value="NZ_SJKA01000004.1"/>
</dbReference>
<dbReference type="AlphaFoldDB" id="A0A4R0IRN8"/>
<proteinExistence type="predicted"/>
<name>A0A4R0IRN8_9ACTN</name>
<evidence type="ECO:0000313" key="1">
    <source>
        <dbReference type="EMBL" id="TCC35074.1"/>
    </source>
</evidence>
<dbReference type="EMBL" id="SJKA01000004">
    <property type="protein sequence ID" value="TCC35074.1"/>
    <property type="molecule type" value="Genomic_DNA"/>
</dbReference>
<reference evidence="1 2" key="1">
    <citation type="submission" date="2019-02" db="EMBL/GenBank/DDBJ databases">
        <title>Kribbella capetownensis sp. nov. and Kribbella speibonae sp. nov., isolated from soil.</title>
        <authorList>
            <person name="Curtis S.M."/>
            <person name="Norton I."/>
            <person name="Everest G.J."/>
            <person name="Meyers P.R."/>
        </authorList>
    </citation>
    <scope>NUCLEOTIDE SEQUENCE [LARGE SCALE GENOMIC DNA]</scope>
    <source>
        <strain evidence="1 2">DSM 27082</strain>
    </source>
</reference>
<keyword evidence="2" id="KW-1185">Reference proteome</keyword>
<evidence type="ECO:0000313" key="2">
    <source>
        <dbReference type="Proteomes" id="UP000292695"/>
    </source>
</evidence>